<dbReference type="Proteomes" id="UP001153709">
    <property type="component" value="Chromosome 2"/>
</dbReference>
<evidence type="ECO:0000313" key="2">
    <source>
        <dbReference type="Proteomes" id="UP001153709"/>
    </source>
</evidence>
<gene>
    <name evidence="1" type="ORF">DIABBA_LOCUS2780</name>
</gene>
<proteinExistence type="predicted"/>
<sequence length="25" mass="2743">ERGCFPVNAETVSHLTAQRERADVG</sequence>
<protein>
    <submittedName>
        <fullName evidence="1">Uncharacterized protein</fullName>
    </submittedName>
</protein>
<reference evidence="1" key="1">
    <citation type="submission" date="2022-01" db="EMBL/GenBank/DDBJ databases">
        <authorList>
            <person name="King R."/>
        </authorList>
    </citation>
    <scope>NUCLEOTIDE SEQUENCE</scope>
</reference>
<feature type="non-terminal residue" evidence="1">
    <location>
        <position position="25"/>
    </location>
</feature>
<dbReference type="AlphaFoldDB" id="A0A9N9ST75"/>
<feature type="non-terminal residue" evidence="1">
    <location>
        <position position="1"/>
    </location>
</feature>
<evidence type="ECO:0000313" key="1">
    <source>
        <dbReference type="EMBL" id="CAG9828900.1"/>
    </source>
</evidence>
<keyword evidence="2" id="KW-1185">Reference proteome</keyword>
<name>A0A9N9ST75_DIABA</name>
<dbReference type="EMBL" id="OU898277">
    <property type="protein sequence ID" value="CAG9828900.1"/>
    <property type="molecule type" value="Genomic_DNA"/>
</dbReference>
<organism evidence="1 2">
    <name type="scientific">Diabrotica balteata</name>
    <name type="common">Banded cucumber beetle</name>
    <dbReference type="NCBI Taxonomy" id="107213"/>
    <lineage>
        <taxon>Eukaryota</taxon>
        <taxon>Metazoa</taxon>
        <taxon>Ecdysozoa</taxon>
        <taxon>Arthropoda</taxon>
        <taxon>Hexapoda</taxon>
        <taxon>Insecta</taxon>
        <taxon>Pterygota</taxon>
        <taxon>Neoptera</taxon>
        <taxon>Endopterygota</taxon>
        <taxon>Coleoptera</taxon>
        <taxon>Polyphaga</taxon>
        <taxon>Cucujiformia</taxon>
        <taxon>Chrysomeloidea</taxon>
        <taxon>Chrysomelidae</taxon>
        <taxon>Galerucinae</taxon>
        <taxon>Diabroticina</taxon>
        <taxon>Diabroticites</taxon>
        <taxon>Diabrotica</taxon>
    </lineage>
</organism>
<accession>A0A9N9ST75</accession>